<evidence type="ECO:0000256" key="3">
    <source>
        <dbReference type="ARBA" id="ARBA00022670"/>
    </source>
</evidence>
<keyword evidence="5" id="KW-0732">Signal</keyword>
<comment type="caution">
    <text evidence="6">The sequence shown here is derived from an EMBL/GenBank/DDBJ whole genome shotgun (WGS) entry which is preliminary data.</text>
</comment>
<evidence type="ECO:0000313" key="7">
    <source>
        <dbReference type="Proteomes" id="UP001152320"/>
    </source>
</evidence>
<dbReference type="InterPro" id="IPR029058">
    <property type="entry name" value="AB_hydrolase_fold"/>
</dbReference>
<dbReference type="GO" id="GO:1904715">
    <property type="term" value="P:negative regulation of chaperone-mediated autophagy"/>
    <property type="evidence" value="ECO:0007669"/>
    <property type="project" value="UniProtKB-ARBA"/>
</dbReference>
<evidence type="ECO:0000256" key="1">
    <source>
        <dbReference type="ARBA" id="ARBA00009431"/>
    </source>
</evidence>
<sequence length="483" mass="53343">MPASSMELLKVTLILLCCISFGLGKTNPDAITFLPGLTKQPSFSQFSGYLTGTGGKMLHYWFVTSQSKPASDPLVLWTNGGPGCSSMLGILTENGPFTIQPDGVTLAYNDNSWNKFANVLYLESPAGVGFSYSPDGNVTTSDDLITEDHYTALLDFYKKYPTYTKNQLFLIGESYSGVYTPLLAKKVIDAIDKGTFVAPFTGFAVGNGVTNYEYLANSLIYLLFYHGIIGRRLWDALQKDCCTGPSDCNFYNTTSANCTADVSQAHSLLAGLNPYNILADCAGGAPHQKVLNKDRSFRYIPEFDLMYRGTTIGKLMRQKFQSTPINKLGVTPPCLNYTSLSTYLNNEYTKTALHIKTGLPSWEPCSAAVSMKYVQIYKDLSQVYRDILSNLQHQVRILVYNGDLDTACNFLGNQWFVDALGAEDEVQWRPWIFSDGSDQIAGFVKEYHNIAFVTVKGAGHMAPEDKPVATSLLISNFLSNKPY</sequence>
<dbReference type="GO" id="GO:0004185">
    <property type="term" value="F:serine-type carboxypeptidase activity"/>
    <property type="evidence" value="ECO:0007669"/>
    <property type="project" value="InterPro"/>
</dbReference>
<keyword evidence="2" id="KW-0121">Carboxypeptidase</keyword>
<dbReference type="GO" id="GO:0006508">
    <property type="term" value="P:proteolysis"/>
    <property type="evidence" value="ECO:0007669"/>
    <property type="project" value="UniProtKB-KW"/>
</dbReference>
<feature type="signal peptide" evidence="5">
    <location>
        <begin position="1"/>
        <end position="24"/>
    </location>
</feature>
<evidence type="ECO:0000256" key="4">
    <source>
        <dbReference type="ARBA" id="ARBA00022801"/>
    </source>
</evidence>
<keyword evidence="3" id="KW-0645">Protease</keyword>
<dbReference type="OrthoDB" id="443318at2759"/>
<proteinExistence type="inferred from homology"/>
<dbReference type="FunFam" id="3.40.50.1820:FF:000335">
    <property type="entry name" value="Carboxypeptidase"/>
    <property type="match status" value="1"/>
</dbReference>
<dbReference type="Gene3D" id="3.40.50.1820">
    <property type="entry name" value="alpha/beta hydrolase"/>
    <property type="match status" value="1"/>
</dbReference>
<evidence type="ECO:0000256" key="5">
    <source>
        <dbReference type="SAM" id="SignalP"/>
    </source>
</evidence>
<keyword evidence="4" id="KW-0378">Hydrolase</keyword>
<evidence type="ECO:0000313" key="6">
    <source>
        <dbReference type="EMBL" id="KAJ8041554.1"/>
    </source>
</evidence>
<dbReference type="InterPro" id="IPR033124">
    <property type="entry name" value="Ser_caboxypep_his_AS"/>
</dbReference>
<protein>
    <submittedName>
        <fullName evidence="6">Lysosomal protective protein</fullName>
    </submittedName>
</protein>
<name>A0A9Q1CBJ3_HOLLE</name>
<dbReference type="PANTHER" id="PTHR11802:SF502">
    <property type="entry name" value="LYSOSOMAL PROTECTIVE PROTEIN"/>
    <property type="match status" value="1"/>
</dbReference>
<dbReference type="AlphaFoldDB" id="A0A9Q1CBJ3"/>
<keyword evidence="7" id="KW-1185">Reference proteome</keyword>
<dbReference type="Pfam" id="PF00450">
    <property type="entry name" value="Peptidase_S10"/>
    <property type="match status" value="1"/>
</dbReference>
<dbReference type="PROSITE" id="PS00560">
    <property type="entry name" value="CARBOXYPEPT_SER_HIS"/>
    <property type="match status" value="1"/>
</dbReference>
<organism evidence="6 7">
    <name type="scientific">Holothuria leucospilota</name>
    <name type="common">Black long sea cucumber</name>
    <name type="synonym">Mertensiothuria leucospilota</name>
    <dbReference type="NCBI Taxonomy" id="206669"/>
    <lineage>
        <taxon>Eukaryota</taxon>
        <taxon>Metazoa</taxon>
        <taxon>Echinodermata</taxon>
        <taxon>Eleutherozoa</taxon>
        <taxon>Echinozoa</taxon>
        <taxon>Holothuroidea</taxon>
        <taxon>Aspidochirotacea</taxon>
        <taxon>Aspidochirotida</taxon>
        <taxon>Holothuriidae</taxon>
        <taxon>Holothuria</taxon>
    </lineage>
</organism>
<gene>
    <name evidence="6" type="ORF">HOLleu_12409</name>
</gene>
<feature type="chain" id="PRO_5040218828" evidence="5">
    <location>
        <begin position="25"/>
        <end position="483"/>
    </location>
</feature>
<accession>A0A9Q1CBJ3</accession>
<dbReference type="PRINTS" id="PR00724">
    <property type="entry name" value="CRBOXYPTASEC"/>
</dbReference>
<reference evidence="6" key="1">
    <citation type="submission" date="2021-10" db="EMBL/GenBank/DDBJ databases">
        <title>Tropical sea cucumber genome reveals ecological adaptation and Cuvierian tubules defense mechanism.</title>
        <authorList>
            <person name="Chen T."/>
        </authorList>
    </citation>
    <scope>NUCLEOTIDE SEQUENCE</scope>
    <source>
        <strain evidence="6">Nanhai2018</strain>
        <tissue evidence="6">Muscle</tissue>
    </source>
</reference>
<evidence type="ECO:0000256" key="2">
    <source>
        <dbReference type="ARBA" id="ARBA00022645"/>
    </source>
</evidence>
<dbReference type="InterPro" id="IPR001563">
    <property type="entry name" value="Peptidase_S10"/>
</dbReference>
<dbReference type="EMBL" id="JAIZAY010000005">
    <property type="protein sequence ID" value="KAJ8041554.1"/>
    <property type="molecule type" value="Genomic_DNA"/>
</dbReference>
<comment type="similarity">
    <text evidence="1">Belongs to the peptidase S10 family.</text>
</comment>
<dbReference type="SUPFAM" id="SSF53474">
    <property type="entry name" value="alpha/beta-Hydrolases"/>
    <property type="match status" value="1"/>
</dbReference>
<dbReference type="PANTHER" id="PTHR11802">
    <property type="entry name" value="SERINE PROTEASE FAMILY S10 SERINE CARBOXYPEPTIDASE"/>
    <property type="match status" value="1"/>
</dbReference>
<dbReference type="Proteomes" id="UP001152320">
    <property type="component" value="Chromosome 5"/>
</dbReference>
<dbReference type="GO" id="GO:0031647">
    <property type="term" value="P:regulation of protein stability"/>
    <property type="evidence" value="ECO:0007669"/>
    <property type="project" value="UniProtKB-ARBA"/>
</dbReference>